<evidence type="ECO:0000313" key="1">
    <source>
        <dbReference type="EMBL" id="KAF2096440.1"/>
    </source>
</evidence>
<comment type="caution">
    <text evidence="1">The sequence shown here is derived from an EMBL/GenBank/DDBJ whole genome shotgun (WGS) entry which is preliminary data.</text>
</comment>
<dbReference type="EMBL" id="ML978129">
    <property type="protein sequence ID" value="KAF2096440.1"/>
    <property type="molecule type" value="Genomic_DNA"/>
</dbReference>
<protein>
    <submittedName>
        <fullName evidence="1">Uncharacterized protein</fullName>
    </submittedName>
</protein>
<accession>A0A9P4I7I2</accession>
<reference evidence="1" key="1">
    <citation type="journal article" date="2020" name="Stud. Mycol.">
        <title>101 Dothideomycetes genomes: a test case for predicting lifestyles and emergence of pathogens.</title>
        <authorList>
            <person name="Haridas S."/>
            <person name="Albert R."/>
            <person name="Binder M."/>
            <person name="Bloem J."/>
            <person name="Labutti K."/>
            <person name="Salamov A."/>
            <person name="Andreopoulos B."/>
            <person name="Baker S."/>
            <person name="Barry K."/>
            <person name="Bills G."/>
            <person name="Bluhm B."/>
            <person name="Cannon C."/>
            <person name="Castanera R."/>
            <person name="Culley D."/>
            <person name="Daum C."/>
            <person name="Ezra D."/>
            <person name="Gonzalez J."/>
            <person name="Henrissat B."/>
            <person name="Kuo A."/>
            <person name="Liang C."/>
            <person name="Lipzen A."/>
            <person name="Lutzoni F."/>
            <person name="Magnuson J."/>
            <person name="Mondo S."/>
            <person name="Nolan M."/>
            <person name="Ohm R."/>
            <person name="Pangilinan J."/>
            <person name="Park H.-J."/>
            <person name="Ramirez L."/>
            <person name="Alfaro M."/>
            <person name="Sun H."/>
            <person name="Tritt A."/>
            <person name="Yoshinaga Y."/>
            <person name="Zwiers L.-H."/>
            <person name="Turgeon B."/>
            <person name="Goodwin S."/>
            <person name="Spatafora J."/>
            <person name="Crous P."/>
            <person name="Grigoriev I."/>
        </authorList>
    </citation>
    <scope>NUCLEOTIDE SEQUENCE</scope>
    <source>
        <strain evidence="1">CBS 133067</strain>
    </source>
</reference>
<proteinExistence type="predicted"/>
<organism evidence="1 2">
    <name type="scientific">Rhizodiscina lignyota</name>
    <dbReference type="NCBI Taxonomy" id="1504668"/>
    <lineage>
        <taxon>Eukaryota</taxon>
        <taxon>Fungi</taxon>
        <taxon>Dikarya</taxon>
        <taxon>Ascomycota</taxon>
        <taxon>Pezizomycotina</taxon>
        <taxon>Dothideomycetes</taxon>
        <taxon>Pleosporomycetidae</taxon>
        <taxon>Aulographales</taxon>
        <taxon>Rhizodiscinaceae</taxon>
        <taxon>Rhizodiscina</taxon>
    </lineage>
</organism>
<dbReference type="OrthoDB" id="3352776at2759"/>
<sequence>MDAPEPNSRSSIIRNTCHSFCQSLIHSPNPPQLIDQHFSLSPSITEHGPIWANERLPFLGKTFTTKDGCLEYFDVLSKTLTMDMSPKSFPKPEDFIVNAFATTHEGARQGVVSVVGAATFRSVKTGKSWDEKFIYRLSDFDGEGKIGHWEIWADPLSAWEAVGD</sequence>
<keyword evidence="2" id="KW-1185">Reference proteome</keyword>
<dbReference type="AlphaFoldDB" id="A0A9P4I7I2"/>
<name>A0A9P4I7I2_9PEZI</name>
<gene>
    <name evidence="1" type="ORF">NA57DRAFT_58355</name>
</gene>
<dbReference type="Proteomes" id="UP000799772">
    <property type="component" value="Unassembled WGS sequence"/>
</dbReference>
<evidence type="ECO:0000313" key="2">
    <source>
        <dbReference type="Proteomes" id="UP000799772"/>
    </source>
</evidence>